<dbReference type="SUPFAM" id="SSF51206">
    <property type="entry name" value="cAMP-binding domain-like"/>
    <property type="match status" value="1"/>
</dbReference>
<feature type="compositionally biased region" description="Polar residues" evidence="7">
    <location>
        <begin position="1022"/>
        <end position="1039"/>
    </location>
</feature>
<evidence type="ECO:0000256" key="1">
    <source>
        <dbReference type="ARBA" id="ARBA00004141"/>
    </source>
</evidence>
<dbReference type="VEuPathDB" id="CryptoDB:Vbra_13668"/>
<feature type="transmembrane region" description="Helical" evidence="8">
    <location>
        <begin position="423"/>
        <end position="440"/>
    </location>
</feature>
<dbReference type="InterPro" id="IPR005821">
    <property type="entry name" value="Ion_trans_dom"/>
</dbReference>
<feature type="region of interest" description="Disordered" evidence="7">
    <location>
        <begin position="909"/>
        <end position="1112"/>
    </location>
</feature>
<evidence type="ECO:0000313" key="10">
    <source>
        <dbReference type="EMBL" id="CEM02519.1"/>
    </source>
</evidence>
<feature type="region of interest" description="Disordered" evidence="7">
    <location>
        <begin position="1266"/>
        <end position="1299"/>
    </location>
</feature>
<name>A0A0G4EWS2_VITBC</name>
<evidence type="ECO:0000256" key="8">
    <source>
        <dbReference type="SAM" id="Phobius"/>
    </source>
</evidence>
<accession>A0A0G4EWS2</accession>
<keyword evidence="5" id="KW-0406">Ion transport</keyword>
<gene>
    <name evidence="10" type="ORF">Vbra_13668</name>
</gene>
<feature type="transmembrane region" description="Helical" evidence="8">
    <location>
        <begin position="272"/>
        <end position="298"/>
    </location>
</feature>
<evidence type="ECO:0000256" key="4">
    <source>
        <dbReference type="ARBA" id="ARBA00022989"/>
    </source>
</evidence>
<feature type="transmembrane region" description="Helical" evidence="8">
    <location>
        <begin position="379"/>
        <end position="399"/>
    </location>
</feature>
<evidence type="ECO:0000256" key="5">
    <source>
        <dbReference type="ARBA" id="ARBA00023065"/>
    </source>
</evidence>
<dbReference type="SMART" id="SM00100">
    <property type="entry name" value="cNMP"/>
    <property type="match status" value="1"/>
</dbReference>
<keyword evidence="3 8" id="KW-0812">Transmembrane</keyword>
<feature type="compositionally biased region" description="Basic and acidic residues" evidence="7">
    <location>
        <begin position="827"/>
        <end position="842"/>
    </location>
</feature>
<dbReference type="GO" id="GO:0003254">
    <property type="term" value="P:regulation of membrane depolarization"/>
    <property type="evidence" value="ECO:0007669"/>
    <property type="project" value="TreeGrafter"/>
</dbReference>
<keyword evidence="11" id="KW-1185">Reference proteome</keyword>
<feature type="region of interest" description="Disordered" evidence="7">
    <location>
        <begin position="1138"/>
        <end position="1187"/>
    </location>
</feature>
<keyword evidence="6 8" id="KW-0472">Membrane</keyword>
<dbReference type="Gene3D" id="1.10.287.630">
    <property type="entry name" value="Helix hairpin bin"/>
    <property type="match status" value="1"/>
</dbReference>
<feature type="compositionally biased region" description="Basic and acidic residues" evidence="7">
    <location>
        <begin position="799"/>
        <end position="809"/>
    </location>
</feature>
<dbReference type="PANTHER" id="PTHR45689:SF5">
    <property type="entry name" value="I[[H]] CHANNEL, ISOFORM E"/>
    <property type="match status" value="1"/>
</dbReference>
<sequence length="1342" mass="149317">MAAALALEDPSLWDTGDEEAQGWMRRTPSSPNLSLTPRVVIQPSTPPAPTNSTFAARQAAMGPLGADANSQPARTKSGETTKSHEIVLPPAPAATLAARKRASLDVLQSPVAPFGSPGKTPSPSSHQDVLSRMADAVQKVSHAHRQSVTSFSAGDIHGRMGAERVSVGSVRSWRSSFKRLTSGRLARMRSALSGSYPGMRDIAHRVFGTTAKDKVLTKAKTGKAFHPTGRFRRIWNIIVSFFIVLDIIIIPIRVAFYDDWGIEPDDMAWENLLMLALCLLSDVLMVADLCVNFLTGYVKEGHLVLEKRAAAWHYLKTRFFCDLIGTLPLDFLGYACEDHISQIRTLRYVRLLRICRLVRYMHTELVEIRLKTTFARMTGIFSFLVLFAHIMACFSFLTARFDDFHPNSWVALLDLTEATRMDQYTWALFYSASHTLSIGYGRDEPRLIVELWLTTVSMTIGAALFSGIIGLVAGMMSHLDAAGQAYERHLDELNHYMAKMKLPLSLQHRMRLYHEVRWPKKKMFDEEAMQGDLSHATHIKVCLHSAQSLIASNPILSADAVDRGFLVFLVKHLKATTFVTGDSFFLVNEVPTHLYFVVSGCVKISVEPFSDLLTNAIRRETVRGHPGEADLPTLRGIESLIGSYMYPGSFFGETALVYQMKHPYSAQAIEDCSVMALRRDHFFELMDAFPDMFTIIREVAYHRVCLYQERCDQRISEIDPVKNGVLWYRLNALKEELENLQHRFDELQKSYNQREPSPKTHMEFTSTMQQRQALRQAAQRVEDRERMSAAPPAPPPTTVREEKGPERRPRTIFGSARSIFTRKRRRDGPLRRKTTGDMRRGSTESLETLDDDNDTSFPPYVREQPGSRTLPLPSRQSVMSAASMHSILLPSAGRSSRHRLYDHVSIQSPKRGGLWRRSDSSGGFVLRSTMPAIKETTPGQTPTDKKEGSSPVMSSPSKSPPRRKIQRQVTGKFPSELTEEEEDETEADDNAFSPQAEEVRQARDTRRASQMAELSDLLLLARQQSSRTSFSVSPGQSPSKGPRRSISEPPAPVSHTGEAEPDDAGEPTERLPTHESRTSIRSVRFDKQKSATDTEGEESTVQEKAPAQSPRSAFFSLATFARRKGRFSFVDLMRRRTAAVKGGEDASPSKRASSPDIAEELPPVSRPSFVAGKGPSRVNPQSPGSTRRLGTLREWRRKNTKTEKAELQNDPIQILIRQYEHGGYPMPSSRRAWGRAGQMHVPSPAAYRTEGPLSVSPVAFAGGIMSPAPSGGPSGAQRGSLVTPASSSRQREWSVSAATPSSVTAGMAGIFLNESRFVGQPGGHRASNVALELPMVIKKRSF</sequence>
<evidence type="ECO:0000256" key="3">
    <source>
        <dbReference type="ARBA" id="ARBA00022692"/>
    </source>
</evidence>
<dbReference type="Proteomes" id="UP000041254">
    <property type="component" value="Unassembled WGS sequence"/>
</dbReference>
<dbReference type="InterPro" id="IPR051413">
    <property type="entry name" value="K/Na_HCN_channel"/>
</dbReference>
<dbReference type="InterPro" id="IPR014710">
    <property type="entry name" value="RmlC-like_jellyroll"/>
</dbReference>
<keyword evidence="2" id="KW-0813">Transport</keyword>
<reference evidence="10 11" key="1">
    <citation type="submission" date="2014-11" db="EMBL/GenBank/DDBJ databases">
        <authorList>
            <person name="Zhu J."/>
            <person name="Qi W."/>
            <person name="Song R."/>
        </authorList>
    </citation>
    <scope>NUCLEOTIDE SEQUENCE [LARGE SCALE GENOMIC DNA]</scope>
</reference>
<dbReference type="InParanoid" id="A0A0G4EWS2"/>
<feature type="compositionally biased region" description="Polar residues" evidence="7">
    <location>
        <begin position="119"/>
        <end position="128"/>
    </location>
</feature>
<proteinExistence type="predicted"/>
<keyword evidence="4 8" id="KW-1133">Transmembrane helix</keyword>
<feature type="compositionally biased region" description="Low complexity" evidence="7">
    <location>
        <begin position="769"/>
        <end position="779"/>
    </location>
</feature>
<protein>
    <recommendedName>
        <fullName evidence="9">Cyclic nucleotide-binding domain-containing protein</fullName>
    </recommendedName>
</protein>
<feature type="region of interest" description="Disordered" evidence="7">
    <location>
        <begin position="1"/>
        <end position="53"/>
    </location>
</feature>
<dbReference type="GO" id="GO:0098855">
    <property type="term" value="C:HCN channel complex"/>
    <property type="evidence" value="ECO:0007669"/>
    <property type="project" value="TreeGrafter"/>
</dbReference>
<dbReference type="CDD" id="cd00038">
    <property type="entry name" value="CAP_ED"/>
    <property type="match status" value="1"/>
</dbReference>
<feature type="transmembrane region" description="Helical" evidence="8">
    <location>
        <begin position="234"/>
        <end position="252"/>
    </location>
</feature>
<evidence type="ECO:0000256" key="7">
    <source>
        <dbReference type="SAM" id="MobiDB-lite"/>
    </source>
</evidence>
<dbReference type="Gene3D" id="2.60.120.10">
    <property type="entry name" value="Jelly Rolls"/>
    <property type="match status" value="1"/>
</dbReference>
<dbReference type="PANTHER" id="PTHR45689">
    <property type="entry name" value="I[[H]] CHANNEL, ISOFORM E"/>
    <property type="match status" value="1"/>
</dbReference>
<feature type="compositionally biased region" description="Acidic residues" evidence="7">
    <location>
        <begin position="977"/>
        <end position="989"/>
    </location>
</feature>
<feature type="compositionally biased region" description="Basic and acidic residues" evidence="7">
    <location>
        <begin position="997"/>
        <end position="1007"/>
    </location>
</feature>
<dbReference type="InterPro" id="IPR000595">
    <property type="entry name" value="cNMP-bd_dom"/>
</dbReference>
<dbReference type="Pfam" id="PF00520">
    <property type="entry name" value="Ion_trans"/>
    <property type="match status" value="1"/>
</dbReference>
<dbReference type="OrthoDB" id="426293at2759"/>
<evidence type="ECO:0000256" key="6">
    <source>
        <dbReference type="ARBA" id="ARBA00023136"/>
    </source>
</evidence>
<dbReference type="SUPFAM" id="SSF81324">
    <property type="entry name" value="Voltage-gated potassium channels"/>
    <property type="match status" value="1"/>
</dbReference>
<evidence type="ECO:0000259" key="9">
    <source>
        <dbReference type="PROSITE" id="PS50042"/>
    </source>
</evidence>
<dbReference type="InterPro" id="IPR018490">
    <property type="entry name" value="cNMP-bd_dom_sf"/>
</dbReference>
<feature type="compositionally biased region" description="Basic and acidic residues" evidence="7">
    <location>
        <begin position="1067"/>
        <end position="1092"/>
    </location>
</feature>
<dbReference type="EMBL" id="CDMY01000328">
    <property type="protein sequence ID" value="CEM02519.1"/>
    <property type="molecule type" value="Genomic_DNA"/>
</dbReference>
<dbReference type="Gene3D" id="1.10.287.70">
    <property type="match status" value="1"/>
</dbReference>
<organism evidence="10 11">
    <name type="scientific">Vitrella brassicaformis (strain CCMP3155)</name>
    <dbReference type="NCBI Taxonomy" id="1169540"/>
    <lineage>
        <taxon>Eukaryota</taxon>
        <taxon>Sar</taxon>
        <taxon>Alveolata</taxon>
        <taxon>Colpodellida</taxon>
        <taxon>Vitrellaceae</taxon>
        <taxon>Vitrella</taxon>
    </lineage>
</organism>
<dbReference type="Pfam" id="PF00027">
    <property type="entry name" value="cNMP_binding"/>
    <property type="match status" value="1"/>
</dbReference>
<dbReference type="PROSITE" id="PS50042">
    <property type="entry name" value="CNMP_BINDING_3"/>
    <property type="match status" value="1"/>
</dbReference>
<dbReference type="GO" id="GO:0035725">
    <property type="term" value="P:sodium ion transmembrane transport"/>
    <property type="evidence" value="ECO:0007669"/>
    <property type="project" value="TreeGrafter"/>
</dbReference>
<evidence type="ECO:0000313" key="11">
    <source>
        <dbReference type="Proteomes" id="UP000041254"/>
    </source>
</evidence>
<feature type="region of interest" description="Disordered" evidence="7">
    <location>
        <begin position="63"/>
        <end position="82"/>
    </location>
</feature>
<feature type="region of interest" description="Disordered" evidence="7">
    <location>
        <begin position="109"/>
        <end position="129"/>
    </location>
</feature>
<feature type="domain" description="Cyclic nucleotide-binding" evidence="9">
    <location>
        <begin position="557"/>
        <end position="686"/>
    </location>
</feature>
<evidence type="ECO:0000256" key="2">
    <source>
        <dbReference type="ARBA" id="ARBA00022448"/>
    </source>
</evidence>
<dbReference type="GO" id="GO:0005249">
    <property type="term" value="F:voltage-gated potassium channel activity"/>
    <property type="evidence" value="ECO:0007669"/>
    <property type="project" value="TreeGrafter"/>
</dbReference>
<feature type="region of interest" description="Disordered" evidence="7">
    <location>
        <begin position="750"/>
        <end position="873"/>
    </location>
</feature>
<comment type="subcellular location">
    <subcellularLocation>
        <location evidence="1">Membrane</location>
        <topology evidence="1">Multi-pass membrane protein</topology>
    </subcellularLocation>
</comment>
<feature type="transmembrane region" description="Helical" evidence="8">
    <location>
        <begin position="452"/>
        <end position="476"/>
    </location>
</feature>